<dbReference type="PANTHER" id="PTHR44942">
    <property type="entry name" value="METHYLTRANSF_11 DOMAIN-CONTAINING PROTEIN"/>
    <property type="match status" value="1"/>
</dbReference>
<accession>A0A1D9LF09</accession>
<feature type="domain" description="Methyltransferase" evidence="3">
    <location>
        <begin position="67"/>
        <end position="160"/>
    </location>
</feature>
<dbReference type="InterPro" id="IPR051052">
    <property type="entry name" value="Diverse_substrate_MTase"/>
</dbReference>
<dbReference type="STRING" id="1108595.BKX93_07165"/>
<evidence type="ECO:0000256" key="1">
    <source>
        <dbReference type="ARBA" id="ARBA00022603"/>
    </source>
</evidence>
<proteinExistence type="predicted"/>
<dbReference type="EMBL" id="CP017707">
    <property type="protein sequence ID" value="AOZ49795.1"/>
    <property type="molecule type" value="Genomic_DNA"/>
</dbReference>
<evidence type="ECO:0000256" key="2">
    <source>
        <dbReference type="ARBA" id="ARBA00022679"/>
    </source>
</evidence>
<gene>
    <name evidence="4" type="ORF">BKX93_07165</name>
</gene>
<name>A0A1D9LF09_9NEIS</name>
<reference evidence="4 5" key="1">
    <citation type="submission" date="2016-10" db="EMBL/GenBank/DDBJ databases">
        <title>Chromobacterium muskegensis sp. nov., an insecticidal bacterium isolated from Sphagnum bogs.</title>
        <authorList>
            <person name="Sparks M.E."/>
            <person name="Blackburn M.B."/>
            <person name="Gundersen-Rindal D.E."/>
            <person name="Mitchell A."/>
            <person name="Farrar R."/>
            <person name="Kuhar D."/>
        </authorList>
    </citation>
    <scope>NUCLEOTIDE SEQUENCE [LARGE SCALE GENOMIC DNA]</scope>
    <source>
        <strain evidence="4 5">21-1</strain>
    </source>
</reference>
<dbReference type="CDD" id="cd02440">
    <property type="entry name" value="AdoMet_MTases"/>
    <property type="match status" value="1"/>
</dbReference>
<dbReference type="Proteomes" id="UP000178776">
    <property type="component" value="Chromosome"/>
</dbReference>
<evidence type="ECO:0000313" key="4">
    <source>
        <dbReference type="EMBL" id="AOZ49795.1"/>
    </source>
</evidence>
<dbReference type="GO" id="GO:0008168">
    <property type="term" value="F:methyltransferase activity"/>
    <property type="evidence" value="ECO:0007669"/>
    <property type="project" value="UniProtKB-KW"/>
</dbReference>
<dbReference type="GeneID" id="68840989"/>
<organism evidence="4 5">
    <name type="scientific">Chromobacterium vaccinii</name>
    <dbReference type="NCBI Taxonomy" id="1108595"/>
    <lineage>
        <taxon>Bacteria</taxon>
        <taxon>Pseudomonadati</taxon>
        <taxon>Pseudomonadota</taxon>
        <taxon>Betaproteobacteria</taxon>
        <taxon>Neisseriales</taxon>
        <taxon>Chromobacteriaceae</taxon>
        <taxon>Chromobacterium</taxon>
    </lineage>
</organism>
<dbReference type="PANTHER" id="PTHR44942:SF4">
    <property type="entry name" value="METHYLTRANSFERASE TYPE 11 DOMAIN-CONTAINING PROTEIN"/>
    <property type="match status" value="1"/>
</dbReference>
<evidence type="ECO:0000259" key="3">
    <source>
        <dbReference type="Pfam" id="PF13649"/>
    </source>
</evidence>
<evidence type="ECO:0000313" key="5">
    <source>
        <dbReference type="Proteomes" id="UP000178776"/>
    </source>
</evidence>
<dbReference type="Gene3D" id="3.40.50.150">
    <property type="entry name" value="Vaccinia Virus protein VP39"/>
    <property type="match status" value="1"/>
</dbReference>
<keyword evidence="2 4" id="KW-0808">Transferase</keyword>
<sequence>MTPSPPDFTTLNETELARLDALLASANEKWPSFYVNRQRPCPFFIDAPDENLAGWLDAGRVAPGLAIDLGCGHGRNAVHLAGKGFRVRAVDFSESAIAWARERVAASGQRVEIIQASVFEFPFEEGSADLVYDGGCFHHLAPHRRHQYMARVARMLRPGGHFGLVCFAPSGGSGLSDVEVYEKNSLGGGLGYDERRLRELWSPWLEIEAIAPMREMPASSQLFGKDFLMTMLARKK</sequence>
<dbReference type="AlphaFoldDB" id="A0A1D9LF09"/>
<dbReference type="InterPro" id="IPR041698">
    <property type="entry name" value="Methyltransf_25"/>
</dbReference>
<dbReference type="KEGG" id="cvc:BKX93_07165"/>
<dbReference type="SUPFAM" id="SSF53335">
    <property type="entry name" value="S-adenosyl-L-methionine-dependent methyltransferases"/>
    <property type="match status" value="1"/>
</dbReference>
<dbReference type="Pfam" id="PF13649">
    <property type="entry name" value="Methyltransf_25"/>
    <property type="match status" value="1"/>
</dbReference>
<keyword evidence="1 4" id="KW-0489">Methyltransferase</keyword>
<dbReference type="GO" id="GO:0032259">
    <property type="term" value="P:methylation"/>
    <property type="evidence" value="ECO:0007669"/>
    <property type="project" value="UniProtKB-KW"/>
</dbReference>
<dbReference type="RefSeq" id="WP_070979342.1">
    <property type="nucleotide sequence ID" value="NZ_CP017707.1"/>
</dbReference>
<protein>
    <submittedName>
        <fullName evidence="4">Methyltransferase</fullName>
    </submittedName>
</protein>
<dbReference type="InterPro" id="IPR029063">
    <property type="entry name" value="SAM-dependent_MTases_sf"/>
</dbReference>